<dbReference type="PANTHER" id="PTHR37162">
    <property type="entry name" value="HAT FAMILY DIMERISATION DOMAINCONTAINING PROTEIN-RELATED"/>
    <property type="match status" value="1"/>
</dbReference>
<reference evidence="1" key="1">
    <citation type="submission" date="2021-04" db="EMBL/GenBank/DDBJ databases">
        <authorList>
            <person name="Tunstrom K."/>
        </authorList>
    </citation>
    <scope>NUCLEOTIDE SEQUENCE</scope>
</reference>
<organism evidence="1 2">
    <name type="scientific">Parnassius apollo</name>
    <name type="common">Apollo butterfly</name>
    <name type="synonym">Papilio apollo</name>
    <dbReference type="NCBI Taxonomy" id="110799"/>
    <lineage>
        <taxon>Eukaryota</taxon>
        <taxon>Metazoa</taxon>
        <taxon>Ecdysozoa</taxon>
        <taxon>Arthropoda</taxon>
        <taxon>Hexapoda</taxon>
        <taxon>Insecta</taxon>
        <taxon>Pterygota</taxon>
        <taxon>Neoptera</taxon>
        <taxon>Endopterygota</taxon>
        <taxon>Lepidoptera</taxon>
        <taxon>Glossata</taxon>
        <taxon>Ditrysia</taxon>
        <taxon>Papilionoidea</taxon>
        <taxon>Papilionidae</taxon>
        <taxon>Parnassiinae</taxon>
        <taxon>Parnassini</taxon>
        <taxon>Parnassius</taxon>
        <taxon>Parnassius</taxon>
    </lineage>
</organism>
<keyword evidence="2" id="KW-1185">Reference proteome</keyword>
<dbReference type="EMBL" id="CAJQZP010000693">
    <property type="protein sequence ID" value="CAG4977515.1"/>
    <property type="molecule type" value="Genomic_DNA"/>
</dbReference>
<protein>
    <submittedName>
        <fullName evidence="1">(apollo) hypothetical protein</fullName>
    </submittedName>
</protein>
<comment type="caution">
    <text evidence="1">The sequence shown here is derived from an EMBL/GenBank/DDBJ whole genome shotgun (WGS) entry which is preliminary data.</text>
</comment>
<gene>
    <name evidence="1" type="ORF">PAPOLLO_LOCUS9425</name>
</gene>
<dbReference type="Proteomes" id="UP000691718">
    <property type="component" value="Unassembled WGS sequence"/>
</dbReference>
<evidence type="ECO:0000313" key="2">
    <source>
        <dbReference type="Proteomes" id="UP000691718"/>
    </source>
</evidence>
<proteinExistence type="predicted"/>
<name>A0A8S3WTV9_PARAO</name>
<accession>A0A8S3WTV9</accession>
<evidence type="ECO:0000313" key="1">
    <source>
        <dbReference type="EMBL" id="CAG4977515.1"/>
    </source>
</evidence>
<dbReference type="AlphaFoldDB" id="A0A8S3WTV9"/>
<dbReference type="PANTHER" id="PTHR37162:SF1">
    <property type="entry name" value="BED-TYPE DOMAIN-CONTAINING PROTEIN"/>
    <property type="match status" value="1"/>
</dbReference>
<dbReference type="OrthoDB" id="10023262at2759"/>
<sequence>MEAPLKKKNYTQHYRSEWENNEEFKHWLKPVPGDSSKAFCNYCRSEMYAKLNDLKKHLETKKHKKHCQLLSQNKKLTFSSTATKICKVCSRAECTLALYIAEHSSICHIDHLTDVCKKCFKDSKSTIDIKLHRTKCTQIINDILAPHFKKELRSDISDQKYSLLLDESTDISVTKYLGIVVRYYSSKVNKVVSAFLALQALQSSDAVGIVTALIKCLKDHDLDLQNLVGIGTDNAAVMTGSRHSVYVILKTQYNLPHLILIPCVCHSLQLAVTHVSENTLPRNIEFLVRETYNWFSHSTKRQM</sequence>